<dbReference type="RefSeq" id="WP_109710719.1">
    <property type="nucleotide sequence ID" value="NZ_QGDS01000005.1"/>
</dbReference>
<dbReference type="AlphaFoldDB" id="A0A315ZXF8"/>
<keyword evidence="3" id="KW-0406">Ion transport</keyword>
<dbReference type="SUPFAM" id="SSF159468">
    <property type="entry name" value="AtpF-like"/>
    <property type="match status" value="1"/>
</dbReference>
<gene>
    <name evidence="4" type="ORF">SAMN05216529_10594</name>
</gene>
<evidence type="ECO:0000313" key="5">
    <source>
        <dbReference type="Proteomes" id="UP000254051"/>
    </source>
</evidence>
<dbReference type="EMBL" id="UHJJ01000005">
    <property type="protein sequence ID" value="SUQ14120.1"/>
    <property type="molecule type" value="Genomic_DNA"/>
</dbReference>
<keyword evidence="5" id="KW-1185">Reference proteome</keyword>
<reference evidence="5" key="1">
    <citation type="submission" date="2017-07" db="EMBL/GenBank/DDBJ databases">
        <authorList>
            <person name="Varghese N."/>
            <person name="Submissions S."/>
        </authorList>
    </citation>
    <scope>NUCLEOTIDE SEQUENCE [LARGE SCALE GENOMIC DNA]</scope>
    <source>
        <strain evidence="5">NLAE-zl-C134</strain>
    </source>
</reference>
<evidence type="ECO:0000256" key="3">
    <source>
        <dbReference type="ARBA" id="ARBA00023065"/>
    </source>
</evidence>
<name>A0A315ZXF8_9FIRM</name>
<organism evidence="4 5">
    <name type="scientific">Faecalicatena contorta</name>
    <dbReference type="NCBI Taxonomy" id="39482"/>
    <lineage>
        <taxon>Bacteria</taxon>
        <taxon>Bacillati</taxon>
        <taxon>Bacillota</taxon>
        <taxon>Clostridia</taxon>
        <taxon>Lachnospirales</taxon>
        <taxon>Lachnospiraceae</taxon>
        <taxon>Faecalicatena</taxon>
    </lineage>
</organism>
<evidence type="ECO:0000313" key="4">
    <source>
        <dbReference type="EMBL" id="SUQ14120.1"/>
    </source>
</evidence>
<dbReference type="Gene3D" id="3.40.50.10580">
    <property type="entry name" value="ATPase, V1 complex, subunit F"/>
    <property type="match status" value="1"/>
</dbReference>
<dbReference type="OrthoDB" id="5311at2"/>
<dbReference type="InterPro" id="IPR008218">
    <property type="entry name" value="ATPase_V1-cplx_f_g_su"/>
</dbReference>
<dbReference type="NCBIfam" id="NF002384">
    <property type="entry name" value="PRK01395.1"/>
    <property type="match status" value="1"/>
</dbReference>
<comment type="similarity">
    <text evidence="1">Belongs to the V-ATPase F subunit family.</text>
</comment>
<proteinExistence type="inferred from homology"/>
<dbReference type="InterPro" id="IPR036906">
    <property type="entry name" value="ATPase_V1_fsu_sf"/>
</dbReference>
<keyword evidence="2" id="KW-0813">Transport</keyword>
<evidence type="ECO:0000256" key="2">
    <source>
        <dbReference type="ARBA" id="ARBA00022448"/>
    </source>
</evidence>
<dbReference type="Proteomes" id="UP000254051">
    <property type="component" value="Unassembled WGS sequence"/>
</dbReference>
<accession>A0A315ZXF8</accession>
<sequence>MYKIAIIGDYDSIYGFATLGLSICPVRTREEASQKLRQLARGKYGIIYITEAFAAELADVIEEYKEHTLPAIIQIPGVSGNTGAGVENVKKTVEQAVGSDILFSQK</sequence>
<protein>
    <submittedName>
        <fullName evidence="4">V/A-type H+-transporting ATPase subunit F</fullName>
    </submittedName>
</protein>
<dbReference type="Pfam" id="PF01990">
    <property type="entry name" value="ATP-synt_F"/>
    <property type="match status" value="1"/>
</dbReference>
<evidence type="ECO:0000256" key="1">
    <source>
        <dbReference type="ARBA" id="ARBA00010148"/>
    </source>
</evidence>
<dbReference type="GO" id="GO:0046961">
    <property type="term" value="F:proton-transporting ATPase activity, rotational mechanism"/>
    <property type="evidence" value="ECO:0007669"/>
    <property type="project" value="InterPro"/>
</dbReference>